<protein>
    <submittedName>
        <fullName evidence="2">Uncharacterized protein</fullName>
    </submittedName>
</protein>
<evidence type="ECO:0000313" key="4">
    <source>
        <dbReference type="Proteomes" id="UP000291995"/>
    </source>
</evidence>
<evidence type="ECO:0000313" key="1">
    <source>
        <dbReference type="EMBL" id="ATQ16473.1"/>
    </source>
</evidence>
<evidence type="ECO:0000313" key="2">
    <source>
        <dbReference type="EMBL" id="WEG86122.1"/>
    </source>
</evidence>
<name>A0AAQ3CP64_9SPIR</name>
<dbReference type="EMBL" id="CP117139">
    <property type="protein sequence ID" value="WEG86122.1"/>
    <property type="molecule type" value="Genomic_DNA"/>
</dbReference>
<gene>
    <name evidence="1" type="ORF">CNO13_04620</name>
    <name evidence="2" type="ORF">EZU67_006075</name>
</gene>
<organism evidence="2 4">
    <name type="scientific">Borrelia miyamotoi</name>
    <dbReference type="NCBI Taxonomy" id="47466"/>
    <lineage>
        <taxon>Bacteria</taxon>
        <taxon>Pseudomonadati</taxon>
        <taxon>Spirochaetota</taxon>
        <taxon>Spirochaetia</taxon>
        <taxon>Spirochaetales</taxon>
        <taxon>Borreliaceae</taxon>
        <taxon>Borrelia</taxon>
    </lineage>
</organism>
<geneLocation type="plasmid" evidence="2 4">
    <name>pYekat-76-lp70</name>
</geneLocation>
<dbReference type="EMBL" id="CP024335">
    <property type="protein sequence ID" value="ATQ16473.1"/>
    <property type="molecule type" value="Genomic_DNA"/>
</dbReference>
<proteinExistence type="predicted"/>
<reference evidence="2" key="2">
    <citation type="submission" date="2022-12" db="EMBL/GenBank/DDBJ databases">
        <title>B. miyamotoi WGS.</title>
        <authorList>
            <person name="Kuleshov K.V."/>
            <person name="Hoornstra D."/>
            <person name="Hovius J.W."/>
            <person name="Platonov A.E."/>
            <person name="Telford S.R. III."/>
        </authorList>
    </citation>
    <scope>NUCLEOTIDE SEQUENCE</scope>
    <source>
        <strain evidence="2">Yekat-76</strain>
        <plasmid evidence="2">pYekat-76-lp70</plasmid>
    </source>
</reference>
<keyword evidence="2" id="KW-0614">Plasmid</keyword>
<sequence length="232" mass="27007">MINNVIILIMISLVLVDCKSDYLDKNKRDNSKQVEIIDKNKKDALKQVETIDKNKKDALKQVETIDKNKKDDSKQVETIFGFNEIDVSLFQRESIIIRRLKEGLNDEEKIALSFLEKVITERRVDDIEYVITHPERIFDNFLLYLDAVKLREVLTPIIQTLTAQVEAATALSKYDGARKNEFKQELNKKEVLYLEMLKSGVNLDSFDIMYTFLKNNSNAYQFILLKTMIESS</sequence>
<dbReference type="Proteomes" id="UP000291995">
    <property type="component" value="Plasmid pYekat-76-lp70"/>
</dbReference>
<geneLocation type="plasmid" evidence="1 3">
    <name>pYekat-1-lp70</name>
</geneLocation>
<keyword evidence="3" id="KW-1185">Reference proteome</keyword>
<reference evidence="3" key="1">
    <citation type="submission" date="2017-10" db="EMBL/GenBank/DDBJ databases">
        <title>Whole genome sequencing of Borrelia miyamotoi strains isolated at the Russian territory.</title>
        <authorList>
            <person name="Kuleshov K.V."/>
            <person name="Platonov A.E."/>
            <person name="Goptar I.A."/>
            <person name="Shipulin G.A."/>
            <person name="Markelov M.L."/>
            <person name="Koetsveld J."/>
            <person name="Kolyasnikova N.M."/>
            <person name="Sarksyan D.S."/>
            <person name="Toporkova M.G."/>
            <person name="Hovius J.W."/>
        </authorList>
    </citation>
    <scope>NUCLEOTIDE SEQUENCE [LARGE SCALE GENOMIC DNA]</scope>
    <source>
        <strain evidence="3">Yekat-1</strain>
        <plasmid evidence="3">pYekat-1-lp70</plasmid>
    </source>
</reference>
<dbReference type="NCBIfam" id="NF047534">
    <property type="entry name" value="lipo_BTA121_dup"/>
    <property type="match status" value="1"/>
</dbReference>
<dbReference type="AlphaFoldDB" id="A0AAQ3CP64"/>
<evidence type="ECO:0000313" key="3">
    <source>
        <dbReference type="Proteomes" id="UP000230633"/>
    </source>
</evidence>
<accession>A0AAQ3CP64</accession>
<dbReference type="RefSeq" id="WP_099497146.1">
    <property type="nucleotide sequence ID" value="NZ_CP024207.2"/>
</dbReference>
<dbReference type="Proteomes" id="UP000230633">
    <property type="component" value="Plasmid pYekat-1-lp70"/>
</dbReference>
<reference evidence="1" key="3">
    <citation type="submission" date="2022-12" db="EMBL/GenBank/DDBJ databases">
        <title>Whole genome sequencing of Borrelia miyamotoi strains isolated at the Russian territory.</title>
        <authorList>
            <person name="Kuleshov K.V."/>
            <person name="Platonov A.E."/>
            <person name="Goptar I.A."/>
            <person name="Shipulin G.A."/>
            <person name="Markelov M.L."/>
            <person name="Koetsveld J."/>
            <person name="Kolyasnikova N.M."/>
            <person name="Sarksyan D.S."/>
            <person name="Toporkova M.G."/>
            <person name="Hovius J.W."/>
        </authorList>
    </citation>
    <scope>NUCLEOTIDE SEQUENCE</scope>
    <source>
        <strain evidence="1">Yekat-1</strain>
        <plasmid evidence="1">pYekat-1-lp70</plasmid>
    </source>
</reference>